<evidence type="ECO:0008006" key="3">
    <source>
        <dbReference type="Google" id="ProtNLM"/>
    </source>
</evidence>
<evidence type="ECO:0000313" key="2">
    <source>
        <dbReference type="Proteomes" id="UP001470230"/>
    </source>
</evidence>
<name>A0ABR2L7V9_9EUKA</name>
<organism evidence="1 2">
    <name type="scientific">Tritrichomonas musculus</name>
    <dbReference type="NCBI Taxonomy" id="1915356"/>
    <lineage>
        <taxon>Eukaryota</taxon>
        <taxon>Metamonada</taxon>
        <taxon>Parabasalia</taxon>
        <taxon>Tritrichomonadida</taxon>
        <taxon>Tritrichomonadidae</taxon>
        <taxon>Tritrichomonas</taxon>
    </lineage>
</organism>
<comment type="caution">
    <text evidence="1">The sequence shown here is derived from an EMBL/GenBank/DDBJ whole genome shotgun (WGS) entry which is preliminary data.</text>
</comment>
<accession>A0ABR2L7V9</accession>
<evidence type="ECO:0000313" key="1">
    <source>
        <dbReference type="EMBL" id="KAK8899404.1"/>
    </source>
</evidence>
<proteinExistence type="predicted"/>
<protein>
    <recommendedName>
        <fullName evidence="3">Mediator of RNA polymerase II transcription subunit 11</fullName>
    </recommendedName>
</protein>
<gene>
    <name evidence="1" type="ORF">M9Y10_001720</name>
</gene>
<dbReference type="EMBL" id="JAPFFF010000001">
    <property type="protein sequence ID" value="KAK8899404.1"/>
    <property type="molecule type" value="Genomic_DNA"/>
</dbReference>
<reference evidence="1 2" key="1">
    <citation type="submission" date="2024-04" db="EMBL/GenBank/DDBJ databases">
        <title>Tritrichomonas musculus Genome.</title>
        <authorList>
            <person name="Alves-Ferreira E."/>
            <person name="Grigg M."/>
            <person name="Lorenzi H."/>
            <person name="Galac M."/>
        </authorList>
    </citation>
    <scope>NUCLEOTIDE SEQUENCE [LARGE SCALE GENOMIC DNA]</scope>
    <source>
        <strain evidence="1 2">EAF2021</strain>
    </source>
</reference>
<dbReference type="Proteomes" id="UP001470230">
    <property type="component" value="Unassembled WGS sequence"/>
</dbReference>
<keyword evidence="2" id="KW-1185">Reference proteome</keyword>
<sequence>MSVNSDNIKDLQNRTDEAISTLALEFQKIMKDATIAIDNPLKSSIQKLDLDIHTMKIDQSARQLLYIIRLIKEIKVADDSNQQDRAQYEIQCKEATKRVKECVRLSYNQLTDLAEEGFAVRQAASKFLH</sequence>